<evidence type="ECO:0000313" key="2">
    <source>
        <dbReference type="EMBL" id="CAD9631526.1"/>
    </source>
</evidence>
<feature type="region of interest" description="Disordered" evidence="1">
    <location>
        <begin position="73"/>
        <end position="110"/>
    </location>
</feature>
<dbReference type="EMBL" id="HBGZ01032765">
    <property type="protein sequence ID" value="CAD9631529.1"/>
    <property type="molecule type" value="Transcribed_RNA"/>
</dbReference>
<name>A0A6U3Z8U0_9STRA</name>
<dbReference type="AlphaFoldDB" id="A0A6U3Z8U0"/>
<protein>
    <submittedName>
        <fullName evidence="3">Uncharacterized protein</fullName>
    </submittedName>
</protein>
<evidence type="ECO:0000313" key="3">
    <source>
        <dbReference type="EMBL" id="CAD9631529.1"/>
    </source>
</evidence>
<feature type="compositionally biased region" description="Basic and acidic residues" evidence="1">
    <location>
        <begin position="73"/>
        <end position="101"/>
    </location>
</feature>
<evidence type="ECO:0000256" key="1">
    <source>
        <dbReference type="SAM" id="MobiDB-lite"/>
    </source>
</evidence>
<sequence length="153" mass="17670">MVWNRIRDAISGPPTLEGPSQLPTYFPVEPAGCEKHAEKLFACLANEATTKARDMEKMGYGKSYYEDVEKERVARLQQQPKKDDTTAATKIEDKADIDKSKLPSPNDNPLDECRLAIAYYKRCCDRELKKKKNWILTEPYRVQEEYRYKSKSG</sequence>
<accession>A0A6U3Z8U0</accession>
<reference evidence="3" key="1">
    <citation type="submission" date="2021-01" db="EMBL/GenBank/DDBJ databases">
        <authorList>
            <person name="Corre E."/>
            <person name="Pelletier E."/>
            <person name="Niang G."/>
            <person name="Scheremetjew M."/>
            <person name="Finn R."/>
            <person name="Kale V."/>
            <person name="Holt S."/>
            <person name="Cochrane G."/>
            <person name="Meng A."/>
            <person name="Brown T."/>
            <person name="Cohen L."/>
        </authorList>
    </citation>
    <scope>NUCLEOTIDE SEQUENCE</scope>
    <source>
        <strain evidence="3">SM1012Den-03</strain>
    </source>
</reference>
<proteinExistence type="predicted"/>
<dbReference type="EMBL" id="HBGZ01032764">
    <property type="protein sequence ID" value="CAD9631526.1"/>
    <property type="molecule type" value="Transcribed_RNA"/>
</dbReference>
<gene>
    <name evidence="2" type="ORF">SMAR0320_LOCUS23436</name>
    <name evidence="3" type="ORF">SMAR0320_LOCUS23437</name>
</gene>
<organism evidence="3">
    <name type="scientific">Skeletonema marinoi</name>
    <dbReference type="NCBI Taxonomy" id="267567"/>
    <lineage>
        <taxon>Eukaryota</taxon>
        <taxon>Sar</taxon>
        <taxon>Stramenopiles</taxon>
        <taxon>Ochrophyta</taxon>
        <taxon>Bacillariophyta</taxon>
        <taxon>Coscinodiscophyceae</taxon>
        <taxon>Thalassiosirophycidae</taxon>
        <taxon>Thalassiosirales</taxon>
        <taxon>Skeletonemataceae</taxon>
        <taxon>Skeletonema</taxon>
        <taxon>Skeletonema marinoi-dohrnii complex</taxon>
    </lineage>
</organism>